<reference evidence="2 3" key="1">
    <citation type="submission" date="2024-06" db="EMBL/GenBank/DDBJ databases">
        <title>Genomic Encyclopedia of Type Strains, Phase V (KMG-V): Genome sequencing to study the core and pangenomes of soil and plant-associated prokaryotes.</title>
        <authorList>
            <person name="Whitman W."/>
        </authorList>
    </citation>
    <scope>NUCLEOTIDE SEQUENCE [LARGE SCALE GENOMIC DNA]</scope>
    <source>
        <strain evidence="2 3">USDA 160</strain>
    </source>
</reference>
<evidence type="ECO:0000313" key="3">
    <source>
        <dbReference type="Proteomes" id="UP001549291"/>
    </source>
</evidence>
<evidence type="ECO:0000313" key="2">
    <source>
        <dbReference type="EMBL" id="MET4723892.1"/>
    </source>
</evidence>
<accession>A0ABV2S404</accession>
<keyword evidence="1" id="KW-0812">Transmembrane</keyword>
<gene>
    <name evidence="2" type="ORF">ABIF63_007998</name>
</gene>
<proteinExistence type="predicted"/>
<keyword evidence="1" id="KW-1133">Transmembrane helix</keyword>
<sequence length="177" mass="20202">MVGDQLNQFKEKGLRELRRLFWIFAYLWVLLGLFALHKSIILNLPDPFYHQGFAVINALVLAKVIYFAEAFNVADNLKSRPLVYPITYRSAVFSLMLILFHLIEEVLAGAWHGKPITDSLATSGAGSAKEILVFGLIMFVALMPFFALREIARDIGDDRLFEQFFVRRSTYAPLQSQ</sequence>
<dbReference type="RefSeq" id="WP_049802512.1">
    <property type="nucleotide sequence ID" value="NZ_CP066351.1"/>
</dbReference>
<feature type="transmembrane region" description="Helical" evidence="1">
    <location>
        <begin position="131"/>
        <end position="148"/>
    </location>
</feature>
<feature type="transmembrane region" description="Helical" evidence="1">
    <location>
        <begin position="86"/>
        <end position="111"/>
    </location>
</feature>
<dbReference type="EMBL" id="JBEPTQ010000002">
    <property type="protein sequence ID" value="MET4723892.1"/>
    <property type="molecule type" value="Genomic_DNA"/>
</dbReference>
<dbReference type="Proteomes" id="UP001549291">
    <property type="component" value="Unassembled WGS sequence"/>
</dbReference>
<feature type="transmembrane region" description="Helical" evidence="1">
    <location>
        <begin position="53"/>
        <end position="74"/>
    </location>
</feature>
<keyword evidence="3" id="KW-1185">Reference proteome</keyword>
<comment type="caution">
    <text evidence="2">The sequence shown here is derived from an EMBL/GenBank/DDBJ whole genome shotgun (WGS) entry which is preliminary data.</text>
</comment>
<evidence type="ECO:0000256" key="1">
    <source>
        <dbReference type="SAM" id="Phobius"/>
    </source>
</evidence>
<protein>
    <submittedName>
        <fullName evidence="2">Uncharacterized protein</fullName>
    </submittedName>
</protein>
<name>A0ABV2S404_BRAJP</name>
<organism evidence="2 3">
    <name type="scientific">Bradyrhizobium japonicum</name>
    <dbReference type="NCBI Taxonomy" id="375"/>
    <lineage>
        <taxon>Bacteria</taxon>
        <taxon>Pseudomonadati</taxon>
        <taxon>Pseudomonadota</taxon>
        <taxon>Alphaproteobacteria</taxon>
        <taxon>Hyphomicrobiales</taxon>
        <taxon>Nitrobacteraceae</taxon>
        <taxon>Bradyrhizobium</taxon>
    </lineage>
</organism>
<feature type="transmembrane region" description="Helical" evidence="1">
    <location>
        <begin position="20"/>
        <end position="41"/>
    </location>
</feature>
<keyword evidence="1" id="KW-0472">Membrane</keyword>